<dbReference type="AlphaFoldDB" id="A0A9P5RXW8"/>
<feature type="region of interest" description="Disordered" evidence="1">
    <location>
        <begin position="300"/>
        <end position="322"/>
    </location>
</feature>
<feature type="compositionally biased region" description="Low complexity" evidence="1">
    <location>
        <begin position="34"/>
        <end position="48"/>
    </location>
</feature>
<dbReference type="EMBL" id="JAAAUQ010000463">
    <property type="protein sequence ID" value="KAF9150015.1"/>
    <property type="molecule type" value="Genomic_DNA"/>
</dbReference>
<accession>A0A9P5RXW8</accession>
<feature type="region of interest" description="Disordered" evidence="1">
    <location>
        <begin position="1"/>
        <end position="65"/>
    </location>
</feature>
<feature type="region of interest" description="Disordered" evidence="1">
    <location>
        <begin position="240"/>
        <end position="288"/>
    </location>
</feature>
<organism evidence="2 3">
    <name type="scientific">Linnemannia schmuckeri</name>
    <dbReference type="NCBI Taxonomy" id="64567"/>
    <lineage>
        <taxon>Eukaryota</taxon>
        <taxon>Fungi</taxon>
        <taxon>Fungi incertae sedis</taxon>
        <taxon>Mucoromycota</taxon>
        <taxon>Mortierellomycotina</taxon>
        <taxon>Mortierellomycetes</taxon>
        <taxon>Mortierellales</taxon>
        <taxon>Mortierellaceae</taxon>
        <taxon>Linnemannia</taxon>
    </lineage>
</organism>
<dbReference type="Proteomes" id="UP000748756">
    <property type="component" value="Unassembled WGS sequence"/>
</dbReference>
<feature type="compositionally biased region" description="Low complexity" evidence="1">
    <location>
        <begin position="304"/>
        <end position="320"/>
    </location>
</feature>
<name>A0A9P5RXW8_9FUNG</name>
<protein>
    <submittedName>
        <fullName evidence="2">Uncharacterized protein</fullName>
    </submittedName>
</protein>
<evidence type="ECO:0000313" key="3">
    <source>
        <dbReference type="Proteomes" id="UP000748756"/>
    </source>
</evidence>
<sequence length="456" mass="49505">MTEHKNSNPHTNATYNVRGVDVPGAQVEPIENIQPQSHQLLPQQQLQHDSSRKVQQQQSIPVQYQQHQQYFQKNPTRDPRQFDQQYQQSFYTQPTGNRTIQTNSAKVDAEMAAPAVVPANTNVVGDGSPGFSVGGVGVPGARVETLDSMQPKTHYQQQPPQQPIQQHQEQYIQQQHVAGDAPAQQSFFSQPVGSTTAHQQYAQDAAPVHHSTKDATNFYVGGLGAPGGQVEYLPSIEEQQSTMTSTAGTTTKPGELDTVQHTSASRPPVGPFDPPAEATTTEPPAPPSIFLQREASIRHDQETPAHTTTASTTLPSTEATPQHKIHIASSSAVAAAAAAQAADAATRGRRRSSLAVLADKIRSSTSRSRSSSLSRRLSRTISRHSSEDGEDDSAGGPYRDVKIAQQEHLAKLRAEQEKNGITHNIDGLPIPPAPERQRRRSSVSHILGLDKPLLSR</sequence>
<feature type="compositionally biased region" description="Low complexity" evidence="1">
    <location>
        <begin position="55"/>
        <end position="65"/>
    </location>
</feature>
<feature type="region of interest" description="Disordered" evidence="1">
    <location>
        <begin position="415"/>
        <end position="456"/>
    </location>
</feature>
<evidence type="ECO:0000313" key="2">
    <source>
        <dbReference type="EMBL" id="KAF9150015.1"/>
    </source>
</evidence>
<keyword evidence="3" id="KW-1185">Reference proteome</keyword>
<reference evidence="2" key="1">
    <citation type="journal article" date="2020" name="Fungal Divers.">
        <title>Resolving the Mortierellaceae phylogeny through synthesis of multi-gene phylogenetics and phylogenomics.</title>
        <authorList>
            <person name="Vandepol N."/>
            <person name="Liber J."/>
            <person name="Desiro A."/>
            <person name="Na H."/>
            <person name="Kennedy M."/>
            <person name="Barry K."/>
            <person name="Grigoriev I.V."/>
            <person name="Miller A.N."/>
            <person name="O'Donnell K."/>
            <person name="Stajich J.E."/>
            <person name="Bonito G."/>
        </authorList>
    </citation>
    <scope>NUCLEOTIDE SEQUENCE</scope>
    <source>
        <strain evidence="2">NRRL 6426</strain>
    </source>
</reference>
<evidence type="ECO:0000256" key="1">
    <source>
        <dbReference type="SAM" id="MobiDB-lite"/>
    </source>
</evidence>
<gene>
    <name evidence="2" type="ORF">BG015_008168</name>
</gene>
<proteinExistence type="predicted"/>
<dbReference type="OrthoDB" id="2447070at2759"/>
<comment type="caution">
    <text evidence="2">The sequence shown here is derived from an EMBL/GenBank/DDBJ whole genome shotgun (WGS) entry which is preliminary data.</text>
</comment>
<feature type="compositionally biased region" description="Low complexity" evidence="1">
    <location>
        <begin position="242"/>
        <end position="251"/>
    </location>
</feature>
<feature type="compositionally biased region" description="Low complexity" evidence="1">
    <location>
        <begin position="363"/>
        <end position="375"/>
    </location>
</feature>
<feature type="region of interest" description="Disordered" evidence="1">
    <location>
        <begin position="359"/>
        <end position="398"/>
    </location>
</feature>